<evidence type="ECO:0000313" key="3">
    <source>
        <dbReference type="EMBL" id="SEJ70316.1"/>
    </source>
</evidence>
<evidence type="ECO:0000256" key="2">
    <source>
        <dbReference type="SAM" id="Phobius"/>
    </source>
</evidence>
<feature type="transmembrane region" description="Helical" evidence="2">
    <location>
        <begin position="145"/>
        <end position="165"/>
    </location>
</feature>
<dbReference type="EMBL" id="FNZF01000005">
    <property type="protein sequence ID" value="SEJ70316.1"/>
    <property type="molecule type" value="Genomic_DNA"/>
</dbReference>
<evidence type="ECO:0000256" key="1">
    <source>
        <dbReference type="SAM" id="Coils"/>
    </source>
</evidence>
<dbReference type="AlphaFoldDB" id="A0A1H7AZG1"/>
<dbReference type="RefSeq" id="WP_092054946.1">
    <property type="nucleotide sequence ID" value="NZ_FNZF01000005.1"/>
</dbReference>
<evidence type="ECO:0000313" key="4">
    <source>
        <dbReference type="Proteomes" id="UP000199200"/>
    </source>
</evidence>
<dbReference type="Proteomes" id="UP000199200">
    <property type="component" value="Unassembled WGS sequence"/>
</dbReference>
<protein>
    <submittedName>
        <fullName evidence="3">Uncharacterized protein</fullName>
    </submittedName>
</protein>
<accession>A0A1H7AZG1</accession>
<gene>
    <name evidence="3" type="ORF">SAMN04488127_2552</name>
</gene>
<keyword evidence="2" id="KW-0812">Transmembrane</keyword>
<organism evidence="3 4">
    <name type="scientific">Bhargavaea ginsengi</name>
    <dbReference type="NCBI Taxonomy" id="426757"/>
    <lineage>
        <taxon>Bacteria</taxon>
        <taxon>Bacillati</taxon>
        <taxon>Bacillota</taxon>
        <taxon>Bacilli</taxon>
        <taxon>Bacillales</taxon>
        <taxon>Caryophanaceae</taxon>
        <taxon>Bhargavaea</taxon>
    </lineage>
</organism>
<keyword evidence="1" id="KW-0175">Coiled coil</keyword>
<keyword evidence="2" id="KW-1133">Transmembrane helix</keyword>
<proteinExistence type="predicted"/>
<name>A0A1H7AZG1_9BACL</name>
<reference evidence="4" key="1">
    <citation type="submission" date="2016-10" db="EMBL/GenBank/DDBJ databases">
        <authorList>
            <person name="Varghese N."/>
            <person name="Submissions S."/>
        </authorList>
    </citation>
    <scope>NUCLEOTIDE SEQUENCE [LARGE SCALE GENOMIC DNA]</scope>
    <source>
        <strain evidence="4">CGMCC 1.6763</strain>
    </source>
</reference>
<feature type="coiled-coil region" evidence="1">
    <location>
        <begin position="84"/>
        <end position="142"/>
    </location>
</feature>
<keyword evidence="4" id="KW-1185">Reference proteome</keyword>
<keyword evidence="2" id="KW-0472">Membrane</keyword>
<sequence>MENNNENIVNAFEEPKNSISKEKTFIKGMLNSERLDTDTLKAYFTGYNERLPEFFVAFTEIVKGDQKATESIIHADQQSTTEYIKSLNQQLEFLIERSKAALTEQERADLFKQTEEILNREREEKREQREYTKQLNEEQKKQNRFFAGSAVVVASVGVLGISIAVNPERTIKVAKEAIRFIKE</sequence>